<dbReference type="InterPro" id="IPR003369">
    <property type="entry name" value="TatA/B/E"/>
</dbReference>
<dbReference type="GO" id="GO:0006886">
    <property type="term" value="P:intracellular protein transport"/>
    <property type="evidence" value="ECO:0007669"/>
    <property type="project" value="UniProtKB-ARBA"/>
</dbReference>
<keyword evidence="6 9" id="KW-0811">Translocation</keyword>
<reference evidence="11" key="1">
    <citation type="submission" date="2020-04" db="EMBL/GenBank/DDBJ databases">
        <title>Deep metagenomics examines the oral microbiome during advanced dental caries in children, revealing novel taxa and co-occurrences with host molecules.</title>
        <authorList>
            <person name="Baker J.L."/>
            <person name="Morton J.T."/>
            <person name="Dinis M."/>
            <person name="Alvarez R."/>
            <person name="Tran N.C."/>
            <person name="Knight R."/>
            <person name="Edlund A."/>
        </authorList>
    </citation>
    <scope>NUCLEOTIDE SEQUENCE</scope>
    <source>
        <strain evidence="11">JCVI_3_bin.11</strain>
    </source>
</reference>
<keyword evidence="2 9" id="KW-0813">Transport</keyword>
<dbReference type="Gene3D" id="1.20.5.3310">
    <property type="match status" value="1"/>
</dbReference>
<keyword evidence="5 9" id="KW-1133">Transmembrane helix</keyword>
<accession>A0A9D5XAS8</accession>
<evidence type="ECO:0000256" key="5">
    <source>
        <dbReference type="ARBA" id="ARBA00022989"/>
    </source>
</evidence>
<dbReference type="InterPro" id="IPR006312">
    <property type="entry name" value="TatA/E"/>
</dbReference>
<dbReference type="GO" id="GO:0008320">
    <property type="term" value="F:protein transmembrane transporter activity"/>
    <property type="evidence" value="ECO:0007669"/>
    <property type="project" value="UniProtKB-UniRule"/>
</dbReference>
<feature type="region of interest" description="Disordered" evidence="10">
    <location>
        <begin position="60"/>
        <end position="207"/>
    </location>
</feature>
<name>A0A9D5XAS8_9ACTN</name>
<dbReference type="PANTHER" id="PTHR33162:SF1">
    <property type="entry name" value="SEC-INDEPENDENT PROTEIN TRANSLOCASE PROTEIN TATA, CHLOROPLASTIC"/>
    <property type="match status" value="1"/>
</dbReference>
<evidence type="ECO:0000256" key="3">
    <source>
        <dbReference type="ARBA" id="ARBA00022692"/>
    </source>
</evidence>
<comment type="caution">
    <text evidence="11">The sequence shown here is derived from an EMBL/GenBank/DDBJ whole genome shotgun (WGS) entry which is preliminary data.</text>
</comment>
<feature type="compositionally biased region" description="Low complexity" evidence="10">
    <location>
        <begin position="160"/>
        <end position="174"/>
    </location>
</feature>
<protein>
    <recommendedName>
        <fullName evidence="9">Sec-independent protein translocase protein TatA</fullName>
    </recommendedName>
</protein>
<feature type="compositionally biased region" description="Low complexity" evidence="10">
    <location>
        <begin position="109"/>
        <end position="145"/>
    </location>
</feature>
<keyword evidence="7 9" id="KW-0472">Membrane</keyword>
<evidence type="ECO:0000256" key="10">
    <source>
        <dbReference type="SAM" id="MobiDB-lite"/>
    </source>
</evidence>
<keyword evidence="9" id="KW-1003">Cell membrane</keyword>
<dbReference type="EMBL" id="JABZGU010000083">
    <property type="protein sequence ID" value="MBF4802992.1"/>
    <property type="molecule type" value="Genomic_DNA"/>
</dbReference>
<comment type="subcellular location">
    <subcellularLocation>
        <location evidence="9">Cell membrane</location>
        <topology evidence="9">Single-pass membrane protein</topology>
    </subcellularLocation>
    <subcellularLocation>
        <location evidence="1">Membrane</location>
        <topology evidence="1">Single-pass membrane protein</topology>
    </subcellularLocation>
</comment>
<dbReference type="Proteomes" id="UP000787322">
    <property type="component" value="Unassembled WGS sequence"/>
</dbReference>
<evidence type="ECO:0000256" key="4">
    <source>
        <dbReference type="ARBA" id="ARBA00022927"/>
    </source>
</evidence>
<evidence type="ECO:0000256" key="6">
    <source>
        <dbReference type="ARBA" id="ARBA00023010"/>
    </source>
</evidence>
<dbReference type="GO" id="GO:0043953">
    <property type="term" value="P:protein transport by the Tat complex"/>
    <property type="evidence" value="ECO:0007669"/>
    <property type="project" value="UniProtKB-UniRule"/>
</dbReference>
<dbReference type="PANTHER" id="PTHR33162">
    <property type="entry name" value="SEC-INDEPENDENT PROTEIN TRANSLOCASE PROTEIN TATA, CHLOROPLASTIC"/>
    <property type="match status" value="1"/>
</dbReference>
<keyword evidence="3 9" id="KW-0812">Transmembrane</keyword>
<sequence length="207" mass="22274">MFGIGETELVLILLFAFLVFGPDKLPGMGRTLGRALRQFQNAQEGFNKVVRADLLDPAADALHEKPKRSEQLKNAASDADREDTDHQETFAERRARLKEEREAAEKAAAEAAEQSKQTEQTQEAEQAETASAEEAPAAAPQATSSVAFSDDSTEVTKHVAPQAAEETPAAAPSAKDLYNLGSARSSRSMAEDKKEEVAGEEGESQDA</sequence>
<evidence type="ECO:0000256" key="1">
    <source>
        <dbReference type="ARBA" id="ARBA00004167"/>
    </source>
</evidence>
<evidence type="ECO:0000313" key="12">
    <source>
        <dbReference type="Proteomes" id="UP000787322"/>
    </source>
</evidence>
<dbReference type="HAMAP" id="MF_00236">
    <property type="entry name" value="TatA_E"/>
    <property type="match status" value="1"/>
</dbReference>
<feature type="compositionally biased region" description="Basic and acidic residues" evidence="10">
    <location>
        <begin position="61"/>
        <end position="71"/>
    </location>
</feature>
<dbReference type="GO" id="GO:0033281">
    <property type="term" value="C:TAT protein transport complex"/>
    <property type="evidence" value="ECO:0007669"/>
    <property type="project" value="UniProtKB-UniRule"/>
</dbReference>
<keyword evidence="4 9" id="KW-0653">Protein transport</keyword>
<comment type="subunit">
    <text evidence="9">The Tat system comprises two distinct complexes: a TatABC complex, containing multiple copies of TatA, TatB and TatC subunits, and a separate TatA complex, containing only TatA subunits. Substrates initially bind to the TatABC complex, which probably triggers association of the separate TatA complex to form the active translocon.</text>
</comment>
<evidence type="ECO:0000256" key="9">
    <source>
        <dbReference type="HAMAP-Rule" id="MF_00236"/>
    </source>
</evidence>
<organism evidence="11 12">
    <name type="scientific">Lancefieldella parvula</name>
    <dbReference type="NCBI Taxonomy" id="1382"/>
    <lineage>
        <taxon>Bacteria</taxon>
        <taxon>Bacillati</taxon>
        <taxon>Actinomycetota</taxon>
        <taxon>Coriobacteriia</taxon>
        <taxon>Coriobacteriales</taxon>
        <taxon>Atopobiaceae</taxon>
        <taxon>Lancefieldella</taxon>
    </lineage>
</organism>
<dbReference type="AlphaFoldDB" id="A0A9D5XAS8"/>
<evidence type="ECO:0000256" key="7">
    <source>
        <dbReference type="ARBA" id="ARBA00023136"/>
    </source>
</evidence>
<dbReference type="PRINTS" id="PR01506">
    <property type="entry name" value="TATBPROTEIN"/>
</dbReference>
<feature type="compositionally biased region" description="Acidic residues" evidence="10">
    <location>
        <begin position="198"/>
        <end position="207"/>
    </location>
</feature>
<evidence type="ECO:0000256" key="8">
    <source>
        <dbReference type="ARBA" id="ARBA00025340"/>
    </source>
</evidence>
<gene>
    <name evidence="9" type="primary">tatA</name>
    <name evidence="11" type="ORF">HXK24_04110</name>
</gene>
<comment type="similarity">
    <text evidence="9">Belongs to the TatA/E family.</text>
</comment>
<evidence type="ECO:0000313" key="11">
    <source>
        <dbReference type="EMBL" id="MBF4802992.1"/>
    </source>
</evidence>
<evidence type="ECO:0000256" key="2">
    <source>
        <dbReference type="ARBA" id="ARBA00022448"/>
    </source>
</evidence>
<proteinExistence type="inferred from homology"/>
<feature type="compositionally biased region" description="Basic and acidic residues" evidence="10">
    <location>
        <begin position="83"/>
        <end position="108"/>
    </location>
</feature>
<comment type="function">
    <text evidence="9">Part of the twin-arginine translocation (Tat) system that transports large folded proteins containing a characteristic twin-arginine motif in their signal peptide across membranes. TatA could form the protein-conducting channel of the Tat system.</text>
</comment>
<comment type="function">
    <text evidence="8">Part of the twin-arginine translocation (Tat) system that transports large folded proteins containing a characteristic twin-arginine motif in their signal peptide across the thylakoid membrane. Involved in delta pH-dependent protein transport required for chloroplast development, especially thylakoid membrane formation. TATC and TATB mediate precursor recognition, whereas TATA facilitates translocation.</text>
</comment>
<dbReference type="Pfam" id="PF02416">
    <property type="entry name" value="TatA_B_E"/>
    <property type="match status" value="1"/>
</dbReference>